<protein>
    <submittedName>
        <fullName evidence="1">Uncharacterized protein</fullName>
    </submittedName>
</protein>
<accession>A0A8S5NCH9</accession>
<dbReference type="EMBL" id="BK015134">
    <property type="protein sequence ID" value="DAD92406.1"/>
    <property type="molecule type" value="Genomic_DNA"/>
</dbReference>
<organism evidence="1">
    <name type="scientific">Siphoviridae sp. ctlwB1</name>
    <dbReference type="NCBI Taxonomy" id="2826449"/>
    <lineage>
        <taxon>Viruses</taxon>
        <taxon>Duplodnaviria</taxon>
        <taxon>Heunggongvirae</taxon>
        <taxon>Uroviricota</taxon>
        <taxon>Caudoviricetes</taxon>
    </lineage>
</organism>
<evidence type="ECO:0000313" key="1">
    <source>
        <dbReference type="EMBL" id="DAD92406.1"/>
    </source>
</evidence>
<sequence>MLWCIKVLIGVNFNVSGVLFTLPPKELHLLTITGLLLYRINLVFSIN</sequence>
<reference evidence="1" key="1">
    <citation type="journal article" date="2021" name="Proc. Natl. Acad. Sci. U.S.A.">
        <title>A Catalog of Tens of Thousands of Viruses from Human Metagenomes Reveals Hidden Associations with Chronic Diseases.</title>
        <authorList>
            <person name="Tisza M.J."/>
            <person name="Buck C.B."/>
        </authorList>
    </citation>
    <scope>NUCLEOTIDE SEQUENCE</scope>
    <source>
        <strain evidence="1">CtlwB1</strain>
    </source>
</reference>
<name>A0A8S5NCH9_9CAUD</name>
<proteinExistence type="predicted"/>